<dbReference type="Pfam" id="PF00916">
    <property type="entry name" value="Sulfate_transp"/>
    <property type="match status" value="1"/>
</dbReference>
<evidence type="ECO:0000256" key="4">
    <source>
        <dbReference type="ARBA" id="ARBA00023136"/>
    </source>
</evidence>
<dbReference type="RefSeq" id="WP_002693557.1">
    <property type="nucleotide sequence ID" value="NZ_AAWS01000002.1"/>
</dbReference>
<keyword evidence="2 5" id="KW-0812">Transmembrane</keyword>
<dbReference type="AlphaFoldDB" id="A1ZDH7"/>
<dbReference type="GO" id="GO:0016020">
    <property type="term" value="C:membrane"/>
    <property type="evidence" value="ECO:0007669"/>
    <property type="project" value="UniProtKB-SubCell"/>
</dbReference>
<evidence type="ECO:0000256" key="5">
    <source>
        <dbReference type="SAM" id="Phobius"/>
    </source>
</evidence>
<feature type="transmembrane region" description="Helical" evidence="5">
    <location>
        <begin position="174"/>
        <end position="192"/>
    </location>
</feature>
<feature type="transmembrane region" description="Helical" evidence="5">
    <location>
        <begin position="70"/>
        <end position="89"/>
    </location>
</feature>
<proteinExistence type="predicted"/>
<dbReference type="Proteomes" id="UP000004095">
    <property type="component" value="Unassembled WGS sequence"/>
</dbReference>
<keyword evidence="3 5" id="KW-1133">Transmembrane helix</keyword>
<reference evidence="7 8" key="1">
    <citation type="submission" date="2007-01" db="EMBL/GenBank/DDBJ databases">
        <authorList>
            <person name="Haygood M."/>
            <person name="Podell S."/>
            <person name="Anderson C."/>
            <person name="Hopkinson B."/>
            <person name="Roe K."/>
            <person name="Barbeau K."/>
            <person name="Gaasterland T."/>
            <person name="Ferriera S."/>
            <person name="Johnson J."/>
            <person name="Kravitz S."/>
            <person name="Beeson K."/>
            <person name="Sutton G."/>
            <person name="Rogers Y.-H."/>
            <person name="Friedman R."/>
            <person name="Frazier M."/>
            <person name="Venter J.C."/>
        </authorList>
    </citation>
    <scope>NUCLEOTIDE SEQUENCE [LARGE SCALE GENOMIC DNA]</scope>
    <source>
        <strain evidence="7 8">ATCC 23134</strain>
    </source>
</reference>
<dbReference type="InterPro" id="IPR011547">
    <property type="entry name" value="SLC26A/SulP_dom"/>
</dbReference>
<evidence type="ECO:0000313" key="8">
    <source>
        <dbReference type="Proteomes" id="UP000004095"/>
    </source>
</evidence>
<keyword evidence="8" id="KW-1185">Reference proteome</keyword>
<dbReference type="GO" id="GO:0055085">
    <property type="term" value="P:transmembrane transport"/>
    <property type="evidence" value="ECO:0007669"/>
    <property type="project" value="InterPro"/>
</dbReference>
<dbReference type="eggNOG" id="COG0659">
    <property type="taxonomic scope" value="Bacteria"/>
</dbReference>
<keyword evidence="4 5" id="KW-0472">Membrane</keyword>
<dbReference type="InterPro" id="IPR036513">
    <property type="entry name" value="STAS_dom_sf"/>
</dbReference>
<organism evidence="7 8">
    <name type="scientific">Microscilla marina ATCC 23134</name>
    <dbReference type="NCBI Taxonomy" id="313606"/>
    <lineage>
        <taxon>Bacteria</taxon>
        <taxon>Pseudomonadati</taxon>
        <taxon>Bacteroidota</taxon>
        <taxon>Cytophagia</taxon>
        <taxon>Cytophagales</taxon>
        <taxon>Microscillaceae</taxon>
        <taxon>Microscilla</taxon>
    </lineage>
</organism>
<evidence type="ECO:0000313" key="7">
    <source>
        <dbReference type="EMBL" id="EAY31717.1"/>
    </source>
</evidence>
<dbReference type="PANTHER" id="PTHR11814">
    <property type="entry name" value="SULFATE TRANSPORTER"/>
    <property type="match status" value="1"/>
</dbReference>
<feature type="transmembrane region" description="Helical" evidence="5">
    <location>
        <begin position="301"/>
        <end position="321"/>
    </location>
</feature>
<feature type="transmembrane region" description="Helical" evidence="5">
    <location>
        <begin position="95"/>
        <end position="113"/>
    </location>
</feature>
<evidence type="ECO:0000256" key="3">
    <source>
        <dbReference type="ARBA" id="ARBA00022989"/>
    </source>
</evidence>
<evidence type="ECO:0000259" key="6">
    <source>
        <dbReference type="Pfam" id="PF00916"/>
    </source>
</evidence>
<dbReference type="InterPro" id="IPR001902">
    <property type="entry name" value="SLC26A/SulP_fam"/>
</dbReference>
<gene>
    <name evidence="7" type="ORF">M23134_05223</name>
</gene>
<feature type="transmembrane region" description="Helical" evidence="5">
    <location>
        <begin position="341"/>
        <end position="358"/>
    </location>
</feature>
<feature type="transmembrane region" description="Helical" evidence="5">
    <location>
        <begin position="120"/>
        <end position="139"/>
    </location>
</feature>
<feature type="transmembrane region" description="Helical" evidence="5">
    <location>
        <begin position="261"/>
        <end position="280"/>
    </location>
</feature>
<comment type="subcellular location">
    <subcellularLocation>
        <location evidence="1">Membrane</location>
        <topology evidence="1">Multi-pass membrane protein</topology>
    </subcellularLocation>
</comment>
<protein>
    <submittedName>
        <fullName evidence="7">Sulfate transporter family protein</fullName>
    </submittedName>
</protein>
<dbReference type="EMBL" id="AAWS01000002">
    <property type="protein sequence ID" value="EAY31717.1"/>
    <property type="molecule type" value="Genomic_DNA"/>
</dbReference>
<comment type="caution">
    <text evidence="7">The sequence shown here is derived from an EMBL/GenBank/DDBJ whole genome shotgun (WGS) entry which is preliminary data.</text>
</comment>
<accession>A1ZDH7</accession>
<evidence type="ECO:0000256" key="2">
    <source>
        <dbReference type="ARBA" id="ARBA00022692"/>
    </source>
</evidence>
<feature type="domain" description="SLC26A/SulP transporter" evidence="6">
    <location>
        <begin position="21"/>
        <end position="388"/>
    </location>
</feature>
<dbReference type="OrthoDB" id="9769739at2"/>
<dbReference type="SUPFAM" id="SSF52091">
    <property type="entry name" value="SpoIIaa-like"/>
    <property type="match status" value="1"/>
</dbReference>
<feature type="transmembrane region" description="Helical" evidence="5">
    <location>
        <begin position="21"/>
        <end position="42"/>
    </location>
</feature>
<feature type="transmembrane region" description="Helical" evidence="5">
    <location>
        <begin position="48"/>
        <end position="65"/>
    </location>
</feature>
<evidence type="ECO:0000256" key="1">
    <source>
        <dbReference type="ARBA" id="ARBA00004141"/>
    </source>
</evidence>
<name>A1ZDH7_MICM2</name>
<sequence>MIFIQNTPATGFKGITKHWRIDLIAAFSVSLVALPLSIGIALSSGVSPMAGIMAAIIGGTVTTLFRSSHVAINGPANSLIVVVATGVGLLNGYQYLLAAFIVAGGIQIVVGLLKWGKISDLLPVSVIQGMLAAIGVMILSKELHVALGGVAPKTGNTIQVLMAVPTTFMTQNPFITIISTISLVILVAYSQFKNKVVQFVPAPVWVLLFAIPLVFLFNFFKEHTIPLFNKSYQVGPQHLVNIPKNLKDGFAMADFSKISTVTFWVLVLQITLLATIESLVSSKAIEKIDPYKRPTHANQDLAAVGFSTVLSGLIGGLPTITVVARSSVNVNNGALTKWSNFYHGIILLIFVVFFGAIIREIPRAALSAILIYTGYKLAAPRVFRDAYRKGWEQLAIMLATLLSTLFFGLLWGILIGILFTLGVHHAFSRKNYQNFFSDLFRPNISYTHETENTYHISIIGIANFYNLLRVKKLLDNIGSNRHIILDFAKASVVDFTLLEYTQEYARNYHQQGGQFDIVGLNVHQTTSNHPNALHALRRPKRKFLNPRQLALQKIATQHSSSFRPEIQWDNHGLKKFPYFRNKILEYKTNTLQGLHDDCNTRWEIFDITFVKGLLSDAEVYYATVHILYLPFKIPVFVLEKEALLDKLKKFAGYGDINFKEHKEFSSRFLLKGVDKAYITYLFNEELIDFLQSQETYHLESNGTAICIFKNIRHSSPTETENMLEFGRNLLKHLKT</sequence>
<feature type="transmembrane region" description="Helical" evidence="5">
    <location>
        <begin position="395"/>
        <end position="421"/>
    </location>
</feature>
<feature type="transmembrane region" description="Helical" evidence="5">
    <location>
        <begin position="199"/>
        <end position="220"/>
    </location>
</feature>